<sequence length="75" mass="8257">MKLSFASSLTLVLLVMAQASMATVIPANELEGMPTLYRERSTVTVELQPTRSARWGYLLALNTAAIVRRVPHPES</sequence>
<organism evidence="1 2">
    <name type="scientific">Auriscalpium vulgare</name>
    <dbReference type="NCBI Taxonomy" id="40419"/>
    <lineage>
        <taxon>Eukaryota</taxon>
        <taxon>Fungi</taxon>
        <taxon>Dikarya</taxon>
        <taxon>Basidiomycota</taxon>
        <taxon>Agaricomycotina</taxon>
        <taxon>Agaricomycetes</taxon>
        <taxon>Russulales</taxon>
        <taxon>Auriscalpiaceae</taxon>
        <taxon>Auriscalpium</taxon>
    </lineage>
</organism>
<keyword evidence="2" id="KW-1185">Reference proteome</keyword>
<dbReference type="EMBL" id="MU276007">
    <property type="protein sequence ID" value="KAI0043711.1"/>
    <property type="molecule type" value="Genomic_DNA"/>
</dbReference>
<proteinExistence type="predicted"/>
<reference evidence="1" key="1">
    <citation type="submission" date="2021-02" db="EMBL/GenBank/DDBJ databases">
        <authorList>
            <consortium name="DOE Joint Genome Institute"/>
            <person name="Ahrendt S."/>
            <person name="Looney B.P."/>
            <person name="Miyauchi S."/>
            <person name="Morin E."/>
            <person name="Drula E."/>
            <person name="Courty P.E."/>
            <person name="Chicoki N."/>
            <person name="Fauchery L."/>
            <person name="Kohler A."/>
            <person name="Kuo A."/>
            <person name="Labutti K."/>
            <person name="Pangilinan J."/>
            <person name="Lipzen A."/>
            <person name="Riley R."/>
            <person name="Andreopoulos W."/>
            <person name="He G."/>
            <person name="Johnson J."/>
            <person name="Barry K.W."/>
            <person name="Grigoriev I.V."/>
            <person name="Nagy L."/>
            <person name="Hibbett D."/>
            <person name="Henrissat B."/>
            <person name="Matheny P.B."/>
            <person name="Labbe J."/>
            <person name="Martin F."/>
        </authorList>
    </citation>
    <scope>NUCLEOTIDE SEQUENCE</scope>
    <source>
        <strain evidence="1">FP105234-sp</strain>
    </source>
</reference>
<accession>A0ACB8RJ92</accession>
<comment type="caution">
    <text evidence="1">The sequence shown here is derived from an EMBL/GenBank/DDBJ whole genome shotgun (WGS) entry which is preliminary data.</text>
</comment>
<protein>
    <submittedName>
        <fullName evidence="1">Uncharacterized protein</fullName>
    </submittedName>
</protein>
<dbReference type="Proteomes" id="UP000814033">
    <property type="component" value="Unassembled WGS sequence"/>
</dbReference>
<evidence type="ECO:0000313" key="2">
    <source>
        <dbReference type="Proteomes" id="UP000814033"/>
    </source>
</evidence>
<reference evidence="1" key="2">
    <citation type="journal article" date="2022" name="New Phytol.">
        <title>Evolutionary transition to the ectomycorrhizal habit in the genomes of a hyperdiverse lineage of mushroom-forming fungi.</title>
        <authorList>
            <person name="Looney B."/>
            <person name="Miyauchi S."/>
            <person name="Morin E."/>
            <person name="Drula E."/>
            <person name="Courty P.E."/>
            <person name="Kohler A."/>
            <person name="Kuo A."/>
            <person name="LaButti K."/>
            <person name="Pangilinan J."/>
            <person name="Lipzen A."/>
            <person name="Riley R."/>
            <person name="Andreopoulos W."/>
            <person name="He G."/>
            <person name="Johnson J."/>
            <person name="Nolan M."/>
            <person name="Tritt A."/>
            <person name="Barry K.W."/>
            <person name="Grigoriev I.V."/>
            <person name="Nagy L.G."/>
            <person name="Hibbett D."/>
            <person name="Henrissat B."/>
            <person name="Matheny P.B."/>
            <person name="Labbe J."/>
            <person name="Martin F.M."/>
        </authorList>
    </citation>
    <scope>NUCLEOTIDE SEQUENCE</scope>
    <source>
        <strain evidence="1">FP105234-sp</strain>
    </source>
</reference>
<name>A0ACB8RJ92_9AGAM</name>
<evidence type="ECO:0000313" key="1">
    <source>
        <dbReference type="EMBL" id="KAI0043711.1"/>
    </source>
</evidence>
<gene>
    <name evidence="1" type="ORF">FA95DRAFT_1563031</name>
</gene>